<evidence type="ECO:0000313" key="3">
    <source>
        <dbReference type="Proteomes" id="UP000186551"/>
    </source>
</evidence>
<dbReference type="EMBL" id="LVWA01000005">
    <property type="protein sequence ID" value="OKL40370.1"/>
    <property type="molecule type" value="Genomic_DNA"/>
</dbReference>
<organism evidence="2 3">
    <name type="scientific">Pontibacter flavimaris</name>
    <dbReference type="NCBI Taxonomy" id="1797110"/>
    <lineage>
        <taxon>Bacteria</taxon>
        <taxon>Pseudomonadati</taxon>
        <taxon>Bacteroidota</taxon>
        <taxon>Cytophagia</taxon>
        <taxon>Cytophagales</taxon>
        <taxon>Hymenobacteraceae</taxon>
        <taxon>Pontibacter</taxon>
    </lineage>
</organism>
<proteinExistence type="predicted"/>
<keyword evidence="3" id="KW-1185">Reference proteome</keyword>
<dbReference type="Proteomes" id="UP000186551">
    <property type="component" value="Unassembled WGS sequence"/>
</dbReference>
<dbReference type="RefSeq" id="WP_073852472.1">
    <property type="nucleotide sequence ID" value="NZ_LVWA01000005.1"/>
</dbReference>
<accession>A0A1Q5PDQ7</accession>
<evidence type="ECO:0000259" key="1">
    <source>
        <dbReference type="Pfam" id="PF08874"/>
    </source>
</evidence>
<comment type="caution">
    <text evidence="2">The sequence shown here is derived from an EMBL/GenBank/DDBJ whole genome shotgun (WGS) entry which is preliminary data.</text>
</comment>
<dbReference type="STRING" id="1797110.A3841_18820"/>
<feature type="domain" description="DUF1835" evidence="1">
    <location>
        <begin position="8"/>
        <end position="117"/>
    </location>
</feature>
<name>A0A1Q5PDQ7_9BACT</name>
<gene>
    <name evidence="2" type="ORF">A3841_18820</name>
</gene>
<sequence>MKKLPTLHILNGDASVAAFSAAGLPGQVLVWREVLSEGPVFCALPAREFWQKRQEFITSTYGEVPEKYKAKVLDEVQKLEGTGAFFEVVLWFDTDLMCQVNLLYLLQHLHQSNPRLLSVCTPARGKNIGLLKPEELGQLFDRRQQLSGEQLEEAAKLWQLYAGSDLLHLQLYLQQMPVPVPLPFLERALQLHLRRFPGCADGLSQTERLLLQLINSGTTSINELMQQFWQQDPGYGFGDVQLQHILSRLQPDLVQAKEPLSLSFFGERVLEGYASFTPKHRWLGGVEVNGSCPYCFDYEKSALRRNG</sequence>
<dbReference type="OrthoDB" id="127805at2"/>
<protein>
    <recommendedName>
        <fullName evidence="1">DUF1835 domain-containing protein</fullName>
    </recommendedName>
</protein>
<dbReference type="InterPro" id="IPR014973">
    <property type="entry name" value="DUF1835"/>
</dbReference>
<evidence type="ECO:0000313" key="2">
    <source>
        <dbReference type="EMBL" id="OKL40370.1"/>
    </source>
</evidence>
<dbReference type="Pfam" id="PF08874">
    <property type="entry name" value="DUF1835"/>
    <property type="match status" value="1"/>
</dbReference>
<reference evidence="2 3" key="1">
    <citation type="submission" date="2016-03" db="EMBL/GenBank/DDBJ databases">
        <title>Genome sequence of Pontibacter sp. nov., of the family cytophagaceae, isolated from marine sediment of the Yellow Sea, China.</title>
        <authorList>
            <person name="Zhang G."/>
            <person name="Zhang R."/>
        </authorList>
    </citation>
    <scope>NUCLEOTIDE SEQUENCE [LARGE SCALE GENOMIC DNA]</scope>
    <source>
        <strain evidence="2 3">S10-8</strain>
    </source>
</reference>
<dbReference type="AlphaFoldDB" id="A0A1Q5PDQ7"/>